<dbReference type="EMBL" id="CP025611">
    <property type="protein sequence ID" value="AUN29146.1"/>
    <property type="molecule type" value="Genomic_DNA"/>
</dbReference>
<comment type="cofactor">
    <cofactor evidence="1 11">
        <name>Mg(2+)</name>
        <dbReference type="ChEBI" id="CHEBI:18420"/>
    </cofactor>
</comment>
<dbReference type="Gene3D" id="3.40.980.10">
    <property type="entry name" value="MoaB/Mog-like domain"/>
    <property type="match status" value="1"/>
</dbReference>
<keyword evidence="9 11" id="KW-0501">Molybdenum cofactor biosynthesis</keyword>
<dbReference type="InterPro" id="IPR005111">
    <property type="entry name" value="MoeA_C_domain_IV"/>
</dbReference>
<protein>
    <recommendedName>
        <fullName evidence="11">Molybdopterin molybdenumtransferase</fullName>
        <ecNumber evidence="11">2.10.1.1</ecNumber>
    </recommendedName>
</protein>
<dbReference type="PROSITE" id="PS01079">
    <property type="entry name" value="MOCF_BIOSYNTHESIS_2"/>
    <property type="match status" value="1"/>
</dbReference>
<comment type="similarity">
    <text evidence="4 11">Belongs to the MoeA family.</text>
</comment>
<comment type="function">
    <text evidence="2 11">Catalyzes the insertion of molybdate into adenylated molybdopterin with the concomitant release of AMP.</text>
</comment>
<evidence type="ECO:0000256" key="5">
    <source>
        <dbReference type="ARBA" id="ARBA00022505"/>
    </source>
</evidence>
<dbReference type="RefSeq" id="WP_102110895.1">
    <property type="nucleotide sequence ID" value="NZ_BMGN01000004.1"/>
</dbReference>
<dbReference type="GO" id="GO:0061599">
    <property type="term" value="F:molybdopterin molybdotransferase activity"/>
    <property type="evidence" value="ECO:0007669"/>
    <property type="project" value="UniProtKB-UniRule"/>
</dbReference>
<dbReference type="UniPathway" id="UPA00344"/>
<evidence type="ECO:0000256" key="3">
    <source>
        <dbReference type="ARBA" id="ARBA00005046"/>
    </source>
</evidence>
<comment type="catalytic activity">
    <reaction evidence="10">
        <text>adenylyl-molybdopterin + molybdate = Mo-molybdopterin + AMP + H(+)</text>
        <dbReference type="Rhea" id="RHEA:35047"/>
        <dbReference type="ChEBI" id="CHEBI:15378"/>
        <dbReference type="ChEBI" id="CHEBI:36264"/>
        <dbReference type="ChEBI" id="CHEBI:62727"/>
        <dbReference type="ChEBI" id="CHEBI:71302"/>
        <dbReference type="ChEBI" id="CHEBI:456215"/>
        <dbReference type="EC" id="2.10.1.1"/>
    </reaction>
</comment>
<dbReference type="Gene3D" id="2.170.190.11">
    <property type="entry name" value="Molybdopterin biosynthesis moea protein, domain 3"/>
    <property type="match status" value="1"/>
</dbReference>
<comment type="pathway">
    <text evidence="3 11">Cofactor biosynthesis; molybdopterin biosynthesis.</text>
</comment>
<dbReference type="PANTHER" id="PTHR10192:SF5">
    <property type="entry name" value="GEPHYRIN"/>
    <property type="match status" value="1"/>
</dbReference>
<dbReference type="InterPro" id="IPR036688">
    <property type="entry name" value="MoeA_C_domain_IV_sf"/>
</dbReference>
<dbReference type="InterPro" id="IPR036135">
    <property type="entry name" value="MoeA_linker/N_sf"/>
</dbReference>
<dbReference type="PANTHER" id="PTHR10192">
    <property type="entry name" value="MOLYBDOPTERIN BIOSYNTHESIS PROTEIN"/>
    <property type="match status" value="1"/>
</dbReference>
<dbReference type="SMART" id="SM00852">
    <property type="entry name" value="MoCF_biosynth"/>
    <property type="match status" value="1"/>
</dbReference>
<dbReference type="SUPFAM" id="SSF63867">
    <property type="entry name" value="MoeA C-terminal domain-like"/>
    <property type="match status" value="1"/>
</dbReference>
<evidence type="ECO:0000313" key="13">
    <source>
        <dbReference type="Proteomes" id="UP000234752"/>
    </source>
</evidence>
<keyword evidence="6 11" id="KW-0808">Transferase</keyword>
<evidence type="ECO:0000313" key="12">
    <source>
        <dbReference type="EMBL" id="AUN29146.1"/>
    </source>
</evidence>
<dbReference type="NCBIfam" id="NF045515">
    <property type="entry name" value="Glp_gephyrin"/>
    <property type="match status" value="1"/>
</dbReference>
<dbReference type="InterPro" id="IPR038987">
    <property type="entry name" value="MoeA-like"/>
</dbReference>
<dbReference type="InterPro" id="IPR008284">
    <property type="entry name" value="MoCF_biosynth_CS"/>
</dbReference>
<dbReference type="Pfam" id="PF03454">
    <property type="entry name" value="MoeA_C"/>
    <property type="match status" value="1"/>
</dbReference>
<dbReference type="Proteomes" id="UP000234752">
    <property type="component" value="Chromosome eg_1"/>
</dbReference>
<dbReference type="KEGG" id="ncb:C0V82_01945"/>
<dbReference type="InterPro" id="IPR036425">
    <property type="entry name" value="MoaB/Mog-like_dom_sf"/>
</dbReference>
<dbReference type="Pfam" id="PF03453">
    <property type="entry name" value="MoeA_N"/>
    <property type="match status" value="1"/>
</dbReference>
<dbReference type="CDD" id="cd00887">
    <property type="entry name" value="MoeA"/>
    <property type="match status" value="1"/>
</dbReference>
<evidence type="ECO:0000256" key="9">
    <source>
        <dbReference type="ARBA" id="ARBA00023150"/>
    </source>
</evidence>
<evidence type="ECO:0000256" key="2">
    <source>
        <dbReference type="ARBA" id="ARBA00002901"/>
    </source>
</evidence>
<dbReference type="InterPro" id="IPR005110">
    <property type="entry name" value="MoeA_linker/N"/>
</dbReference>
<dbReference type="Gene3D" id="3.90.105.10">
    <property type="entry name" value="Molybdopterin biosynthesis moea protein, domain 2"/>
    <property type="match status" value="1"/>
</dbReference>
<evidence type="ECO:0000256" key="8">
    <source>
        <dbReference type="ARBA" id="ARBA00022842"/>
    </source>
</evidence>
<reference evidence="12 13" key="1">
    <citation type="submission" date="2017-12" db="EMBL/GenBank/DDBJ databases">
        <title>Genomes of bacteria within cyanobacterial aggregates.</title>
        <authorList>
            <person name="Cai H."/>
        </authorList>
    </citation>
    <scope>NUCLEOTIDE SEQUENCE [LARGE SCALE GENOMIC DNA]</scope>
    <source>
        <strain evidence="12 13">TH16</strain>
    </source>
</reference>
<keyword evidence="13" id="KW-1185">Reference proteome</keyword>
<accession>A0A2K9N9B0</accession>
<evidence type="ECO:0000256" key="11">
    <source>
        <dbReference type="RuleBase" id="RU365090"/>
    </source>
</evidence>
<dbReference type="OrthoDB" id="9804758at2"/>
<dbReference type="FunFam" id="3.40.980.10:FF:000004">
    <property type="entry name" value="Molybdopterin molybdenumtransferase"/>
    <property type="match status" value="1"/>
</dbReference>
<evidence type="ECO:0000256" key="1">
    <source>
        <dbReference type="ARBA" id="ARBA00001946"/>
    </source>
</evidence>
<dbReference type="EC" id="2.10.1.1" evidence="11"/>
<proteinExistence type="inferred from homology"/>
<gene>
    <name evidence="12" type="ORF">C0V82_01945</name>
</gene>
<dbReference type="GO" id="GO:0005829">
    <property type="term" value="C:cytosol"/>
    <property type="evidence" value="ECO:0007669"/>
    <property type="project" value="TreeGrafter"/>
</dbReference>
<organism evidence="12 13">
    <name type="scientific">Niveispirillum cyanobacteriorum</name>
    <dbReference type="NCBI Taxonomy" id="1612173"/>
    <lineage>
        <taxon>Bacteria</taxon>
        <taxon>Pseudomonadati</taxon>
        <taxon>Pseudomonadota</taxon>
        <taxon>Alphaproteobacteria</taxon>
        <taxon>Rhodospirillales</taxon>
        <taxon>Azospirillaceae</taxon>
        <taxon>Niveispirillum</taxon>
    </lineage>
</organism>
<evidence type="ECO:0000256" key="6">
    <source>
        <dbReference type="ARBA" id="ARBA00022679"/>
    </source>
</evidence>
<sequence length="399" mass="41635">MIPLSEARARILAAAKLLPAEQVPITQGLGRVLAADVVARVTHPPTAVSAMDGWAVRTADIGRFPVTLTRIGEAPAGRPFAGTLRPGQAVRIFTGGALPDGADTVVVQEDADDHGATVTLRDGGGPGRWVRPAGQDFSVGDVGVHAGRRLTVRDLALSASMNVPWLRVRRRPRVSILATGDEVVMPGDTLAPGQIVSSNSLALCALVRQLGGEPVDLGIAGDSADSLSTLVAAASGTDLLVTIGGASVGEHDLVRSVLGAAGLELDFWKIAMRPGKPLMFGQMHGVPMIGLPGNPVSALVCAWLFLRPLLLAMQGLPADDDLRDAILARDMGANDSRADFIRAKLSTDGDGRLVAEPFPKQDSGMLSRLAWADCLILRAPHAPPVKAGDRVQVMPLDAL</sequence>
<keyword evidence="5 11" id="KW-0500">Molybdenum</keyword>
<dbReference type="SUPFAM" id="SSF53218">
    <property type="entry name" value="Molybdenum cofactor biosynthesis proteins"/>
    <property type="match status" value="1"/>
</dbReference>
<keyword evidence="7 11" id="KW-0479">Metal-binding</keyword>
<dbReference type="Pfam" id="PF00994">
    <property type="entry name" value="MoCF_biosynth"/>
    <property type="match status" value="1"/>
</dbReference>
<dbReference type="AlphaFoldDB" id="A0A2K9N9B0"/>
<name>A0A2K9N9B0_9PROT</name>
<dbReference type="SUPFAM" id="SSF63882">
    <property type="entry name" value="MoeA N-terminal region -like"/>
    <property type="match status" value="1"/>
</dbReference>
<evidence type="ECO:0000256" key="7">
    <source>
        <dbReference type="ARBA" id="ARBA00022723"/>
    </source>
</evidence>
<keyword evidence="8 11" id="KW-0460">Magnesium</keyword>
<evidence type="ECO:0000256" key="4">
    <source>
        <dbReference type="ARBA" id="ARBA00010763"/>
    </source>
</evidence>
<dbReference type="InterPro" id="IPR001453">
    <property type="entry name" value="MoaB/Mog_dom"/>
</dbReference>
<evidence type="ECO:0000256" key="10">
    <source>
        <dbReference type="ARBA" id="ARBA00047317"/>
    </source>
</evidence>
<dbReference type="GO" id="GO:0006777">
    <property type="term" value="P:Mo-molybdopterin cofactor biosynthetic process"/>
    <property type="evidence" value="ECO:0007669"/>
    <property type="project" value="UniProtKB-UniRule"/>
</dbReference>
<dbReference type="Gene3D" id="2.40.340.10">
    <property type="entry name" value="MoeA, C-terminal, domain IV"/>
    <property type="match status" value="1"/>
</dbReference>
<dbReference type="GO" id="GO:0046872">
    <property type="term" value="F:metal ion binding"/>
    <property type="evidence" value="ECO:0007669"/>
    <property type="project" value="UniProtKB-UniRule"/>
</dbReference>